<feature type="domain" description="PAC" evidence="5">
    <location>
        <begin position="83"/>
        <end position="135"/>
    </location>
</feature>
<dbReference type="PRINTS" id="PR00260">
    <property type="entry name" value="CHEMTRNSDUCR"/>
</dbReference>
<feature type="domain" description="PAS" evidence="4">
    <location>
        <begin position="129"/>
        <end position="202"/>
    </location>
</feature>
<dbReference type="InterPro" id="IPR000700">
    <property type="entry name" value="PAS-assoc_C"/>
</dbReference>
<dbReference type="PROSITE" id="PS50112">
    <property type="entry name" value="PAS"/>
    <property type="match status" value="1"/>
</dbReference>
<keyword evidence="8" id="KW-1185">Reference proteome</keyword>
<name>A0ABU8TID6_9HYPH</name>
<dbReference type="Gene3D" id="3.30.450.20">
    <property type="entry name" value="PAS domain"/>
    <property type="match status" value="2"/>
</dbReference>
<feature type="domain" description="PAC" evidence="5">
    <location>
        <begin position="205"/>
        <end position="257"/>
    </location>
</feature>
<dbReference type="Gene3D" id="1.10.287.950">
    <property type="entry name" value="Methyl-accepting chemotaxis protein"/>
    <property type="match status" value="1"/>
</dbReference>
<dbReference type="Pfam" id="PF00015">
    <property type="entry name" value="MCPsignal"/>
    <property type="match status" value="1"/>
</dbReference>
<evidence type="ECO:0000259" key="3">
    <source>
        <dbReference type="PROSITE" id="PS50111"/>
    </source>
</evidence>
<dbReference type="InterPro" id="IPR035965">
    <property type="entry name" value="PAS-like_dom_sf"/>
</dbReference>
<evidence type="ECO:0000259" key="4">
    <source>
        <dbReference type="PROSITE" id="PS50112"/>
    </source>
</evidence>
<dbReference type="Proteomes" id="UP001385499">
    <property type="component" value="Unassembled WGS sequence"/>
</dbReference>
<evidence type="ECO:0000256" key="2">
    <source>
        <dbReference type="PROSITE-ProRule" id="PRU00284"/>
    </source>
</evidence>
<dbReference type="InterPro" id="IPR004089">
    <property type="entry name" value="MCPsignal_dom"/>
</dbReference>
<dbReference type="InterPro" id="IPR050903">
    <property type="entry name" value="Bact_Chemotaxis_MeTrfase"/>
</dbReference>
<dbReference type="PROSITE" id="PS50111">
    <property type="entry name" value="CHEMOTAXIS_TRANSDUC_2"/>
    <property type="match status" value="1"/>
</dbReference>
<dbReference type="SUPFAM" id="SSF55785">
    <property type="entry name" value="PYP-like sensor domain (PAS domain)"/>
    <property type="match status" value="2"/>
</dbReference>
<dbReference type="PROSITE" id="PS50192">
    <property type="entry name" value="T_SNARE"/>
    <property type="match status" value="1"/>
</dbReference>
<dbReference type="InterPro" id="IPR000014">
    <property type="entry name" value="PAS"/>
</dbReference>
<reference evidence="7 8" key="1">
    <citation type="submission" date="2024-02" db="EMBL/GenBank/DDBJ databases">
        <title>Roseibium algae sp. nov., isolated from marine alga (Grateloupia sp.), showing potential in myo-inositol conversion.</title>
        <authorList>
            <person name="Wang Y."/>
        </authorList>
    </citation>
    <scope>NUCLEOTIDE SEQUENCE [LARGE SCALE GENOMIC DNA]</scope>
    <source>
        <strain evidence="7 8">H3510</strain>
    </source>
</reference>
<dbReference type="NCBIfam" id="TIGR00229">
    <property type="entry name" value="sensory_box"/>
    <property type="match status" value="2"/>
</dbReference>
<dbReference type="Pfam" id="PF08447">
    <property type="entry name" value="PAS_3"/>
    <property type="match status" value="2"/>
</dbReference>
<feature type="domain" description="Methyl-accepting transducer" evidence="3">
    <location>
        <begin position="258"/>
        <end position="480"/>
    </location>
</feature>
<evidence type="ECO:0000259" key="5">
    <source>
        <dbReference type="PROSITE" id="PS50113"/>
    </source>
</evidence>
<proteinExistence type="inferred from homology"/>
<accession>A0ABU8TID6</accession>
<sequence length="494" mass="53431">MKISNPFLNDVGAMWTAIGQSHATIEFKPDGTIIRANENFLNCLGYELSEIQGKHHRIFVDPAYANSPEYEKFWKSLASGTYSSAEFERFRKDGQGVWIQASYNPVLGAGGKVVKVVKIAVDITEQKLKEAEVNGQIEAINRSQAVIEFELDGTIINANANFLSALGYRLDEIKGQHHRMFVQPSEASAPEYASFWNALRSGEFQAGEYKRIGKGGNEIWIQATYNPIYDPNGNPVKVVKFASDITEQMQHRLRRRDIQKEIDTDLGDLDEVISLANGQASSASSASSQASSSVQTVAAASEELVASIAEISRQVSQAMEISESAVAKADSSSQIMSQLASDSQKIGEVIELIENIANQTNLLALNATIEAARAGEAGKGFAVVASEVKSLASQTSKATEDIRGQIESVQNSTNQSEEAIGSILQIIRELSDISSGIASAVEEQSSVTQEISSNMQMAAQGVQSITQNLEEISSSTGQVQEVVHKVRQSSQSLG</sequence>
<dbReference type="EMBL" id="JBAKIA010000004">
    <property type="protein sequence ID" value="MEJ8473935.1"/>
    <property type="molecule type" value="Genomic_DNA"/>
</dbReference>
<organism evidence="7 8">
    <name type="scientific">Roseibium algae</name>
    <dbReference type="NCBI Taxonomy" id="3123038"/>
    <lineage>
        <taxon>Bacteria</taxon>
        <taxon>Pseudomonadati</taxon>
        <taxon>Pseudomonadota</taxon>
        <taxon>Alphaproteobacteria</taxon>
        <taxon>Hyphomicrobiales</taxon>
        <taxon>Stappiaceae</taxon>
        <taxon>Roseibium</taxon>
    </lineage>
</organism>
<dbReference type="InterPro" id="IPR013655">
    <property type="entry name" value="PAS_fold_3"/>
</dbReference>
<dbReference type="RefSeq" id="WP_340273630.1">
    <property type="nucleotide sequence ID" value="NZ_JBAKIA010000004.1"/>
</dbReference>
<gene>
    <name evidence="7" type="ORF">V6575_07535</name>
</gene>
<dbReference type="InterPro" id="IPR001610">
    <property type="entry name" value="PAC"/>
</dbReference>
<evidence type="ECO:0000259" key="6">
    <source>
        <dbReference type="PROSITE" id="PS50192"/>
    </source>
</evidence>
<evidence type="ECO:0000313" key="8">
    <source>
        <dbReference type="Proteomes" id="UP001385499"/>
    </source>
</evidence>
<dbReference type="PROSITE" id="PS50113">
    <property type="entry name" value="PAC"/>
    <property type="match status" value="2"/>
</dbReference>
<dbReference type="PANTHER" id="PTHR24422">
    <property type="entry name" value="CHEMOTAXIS PROTEIN METHYLTRANSFERASE"/>
    <property type="match status" value="1"/>
</dbReference>
<dbReference type="InterPro" id="IPR004090">
    <property type="entry name" value="Chemotax_Me-accpt_rcpt"/>
</dbReference>
<comment type="caution">
    <text evidence="7">The sequence shown here is derived from an EMBL/GenBank/DDBJ whole genome shotgun (WGS) entry which is preliminary data.</text>
</comment>
<keyword evidence="2" id="KW-0807">Transducer</keyword>
<dbReference type="InterPro" id="IPR000727">
    <property type="entry name" value="T_SNARE_dom"/>
</dbReference>
<dbReference type="SMART" id="SM00086">
    <property type="entry name" value="PAC"/>
    <property type="match status" value="2"/>
</dbReference>
<dbReference type="SMART" id="SM00283">
    <property type="entry name" value="MA"/>
    <property type="match status" value="1"/>
</dbReference>
<evidence type="ECO:0000313" key="7">
    <source>
        <dbReference type="EMBL" id="MEJ8473935.1"/>
    </source>
</evidence>
<protein>
    <submittedName>
        <fullName evidence="7">PAS domain-containing methyl-accepting chemotaxis protein</fullName>
    </submittedName>
</protein>
<evidence type="ECO:0000256" key="1">
    <source>
        <dbReference type="ARBA" id="ARBA00029447"/>
    </source>
</evidence>
<dbReference type="PANTHER" id="PTHR24422:SF10">
    <property type="entry name" value="CHEMOTAXIS PROTEIN METHYLTRANSFERASE 2"/>
    <property type="match status" value="1"/>
</dbReference>
<feature type="domain" description="T-SNARE coiled-coil homology" evidence="6">
    <location>
        <begin position="410"/>
        <end position="472"/>
    </location>
</feature>
<comment type="similarity">
    <text evidence="1">Belongs to the methyl-accepting chemotaxis (MCP) protein family.</text>
</comment>
<dbReference type="SUPFAM" id="SSF58104">
    <property type="entry name" value="Methyl-accepting chemotaxis protein (MCP) signaling domain"/>
    <property type="match status" value="1"/>
</dbReference>
<dbReference type="CDD" id="cd00130">
    <property type="entry name" value="PAS"/>
    <property type="match status" value="2"/>
</dbReference>